<evidence type="ECO:0000313" key="3">
    <source>
        <dbReference type="EMBL" id="PKY87521.1"/>
    </source>
</evidence>
<evidence type="ECO:0000259" key="2">
    <source>
        <dbReference type="SMART" id="SM01208"/>
    </source>
</evidence>
<dbReference type="InterPro" id="IPR011098">
    <property type="entry name" value="G5_dom"/>
</dbReference>
<keyword evidence="1" id="KW-0732">Signal</keyword>
<dbReference type="Gene3D" id="2.20.230.10">
    <property type="entry name" value="Resuscitation-promoting factor rpfb"/>
    <property type="match status" value="2"/>
</dbReference>
<protein>
    <recommendedName>
        <fullName evidence="2">G5 domain-containing protein</fullName>
    </recommendedName>
</protein>
<sequence length="250" mass="27868">MWKGDLFVEGIENNSKGKPQKNIDSECNTEDINANDVEGYIIETGPVVKVIEKQFNTEYIYDENLQAGLIEEEIAGKNGKITMTISYDTDIGQLKISEIEEPATNRVIRVGGKTTGEITTHEKIPFKVEIKTDETLKKGEWSYGVDKYGKELRGENGEQSITQAIINSKLAESSNLTIKSPPRNAVILVGIGENTDVSNVSLQVEERKYKENNHLPPLQKRTSLIFESAALSVLADLGLVEECYEREELS</sequence>
<feature type="domain" description="G5" evidence="2">
    <location>
        <begin position="41"/>
        <end position="114"/>
    </location>
</feature>
<dbReference type="SMART" id="SM01208">
    <property type="entry name" value="G5"/>
    <property type="match status" value="2"/>
</dbReference>
<dbReference type="EMBL" id="PKHE01000027">
    <property type="protein sequence ID" value="PKY87521.1"/>
    <property type="molecule type" value="Genomic_DNA"/>
</dbReference>
<evidence type="ECO:0000256" key="1">
    <source>
        <dbReference type="ARBA" id="ARBA00022729"/>
    </source>
</evidence>
<evidence type="ECO:0000313" key="4">
    <source>
        <dbReference type="Proteomes" id="UP000234384"/>
    </source>
</evidence>
<organism evidence="3 4">
    <name type="scientific">Falseniella ignava</name>
    <dbReference type="NCBI Taxonomy" id="137730"/>
    <lineage>
        <taxon>Bacteria</taxon>
        <taxon>Bacillati</taxon>
        <taxon>Bacillota</taxon>
        <taxon>Bacilli</taxon>
        <taxon>Lactobacillales</taxon>
        <taxon>Aerococcaceae</taxon>
        <taxon>Falseniella</taxon>
    </lineage>
</organism>
<dbReference type="Proteomes" id="UP000234384">
    <property type="component" value="Unassembled WGS sequence"/>
</dbReference>
<accession>A0A2I1JVX1</accession>
<name>A0A2I1JVX1_9LACT</name>
<feature type="domain" description="G5" evidence="2">
    <location>
        <begin position="117"/>
        <end position="193"/>
    </location>
</feature>
<proteinExistence type="predicted"/>
<comment type="caution">
    <text evidence="3">The sequence shown here is derived from an EMBL/GenBank/DDBJ whole genome shotgun (WGS) entry which is preliminary data.</text>
</comment>
<dbReference type="AlphaFoldDB" id="A0A2I1JVX1"/>
<reference evidence="3 4" key="1">
    <citation type="submission" date="2017-12" db="EMBL/GenBank/DDBJ databases">
        <title>Phylogenetic diversity of female urinary microbiome.</title>
        <authorList>
            <person name="Thomas-White K."/>
            <person name="Wolfe A.J."/>
        </authorList>
    </citation>
    <scope>NUCLEOTIDE SEQUENCE [LARGE SCALE GENOMIC DNA]</scope>
    <source>
        <strain evidence="3 4">UMB0898</strain>
    </source>
</reference>
<gene>
    <name evidence="3" type="ORF">CYJ57_07410</name>
</gene>